<proteinExistence type="inferred from homology"/>
<keyword evidence="8" id="KW-1185">Reference proteome</keyword>
<dbReference type="Pfam" id="PF01501">
    <property type="entry name" value="Glyco_transf_8"/>
    <property type="match status" value="1"/>
</dbReference>
<dbReference type="OrthoDB" id="2014201at2759"/>
<dbReference type="WBParaSite" id="BXY_1417900.1">
    <property type="protein sequence ID" value="BXY_1417900.1"/>
    <property type="gene ID" value="BXY_1417900"/>
</dbReference>
<dbReference type="Proteomes" id="UP000659654">
    <property type="component" value="Unassembled WGS sequence"/>
</dbReference>
<dbReference type="eggNOG" id="KOG1950">
    <property type="taxonomic scope" value="Eukaryota"/>
</dbReference>
<evidence type="ECO:0000313" key="5">
    <source>
        <dbReference type="EMBL" id="CAD5234351.1"/>
    </source>
</evidence>
<name>A0A1I7SM95_BURXY</name>
<keyword evidence="3" id="KW-0472">Membrane</keyword>
<dbReference type="AlphaFoldDB" id="A0A1I7SM95"/>
<evidence type="ECO:0000256" key="2">
    <source>
        <dbReference type="ARBA" id="ARBA00038934"/>
    </source>
</evidence>
<dbReference type="EMBL" id="CAJFCV020000006">
    <property type="protein sequence ID" value="CAG9130058.1"/>
    <property type="molecule type" value="Genomic_DNA"/>
</dbReference>
<dbReference type="Proteomes" id="UP000095284">
    <property type="component" value="Unplaced"/>
</dbReference>
<reference evidence="9" key="1">
    <citation type="submission" date="2016-11" db="UniProtKB">
        <authorList>
            <consortium name="WormBaseParasite"/>
        </authorList>
    </citation>
    <scope>IDENTIFICATION</scope>
</reference>
<protein>
    <recommendedName>
        <fullName evidence="2">glycogenin glucosyltransferase</fullName>
        <ecNumber evidence="2">2.4.1.186</ecNumber>
    </recommendedName>
</protein>
<accession>A0A1I7SM95</accession>
<feature type="signal peptide" evidence="4">
    <location>
        <begin position="1"/>
        <end position="17"/>
    </location>
</feature>
<dbReference type="SUPFAM" id="SSF53448">
    <property type="entry name" value="Nucleotide-diphospho-sugar transferases"/>
    <property type="match status" value="1"/>
</dbReference>
<dbReference type="InterPro" id="IPR050587">
    <property type="entry name" value="GNT1/Glycosyltrans_8"/>
</dbReference>
<feature type="transmembrane region" description="Helical" evidence="3">
    <location>
        <begin position="365"/>
        <end position="385"/>
    </location>
</feature>
<dbReference type="EMBL" id="CAJFDI010000006">
    <property type="protein sequence ID" value="CAD5234351.1"/>
    <property type="molecule type" value="Genomic_DNA"/>
</dbReference>
<feature type="chain" id="PRO_5036022234" description="glycogenin glucosyltransferase" evidence="4">
    <location>
        <begin position="18"/>
        <end position="410"/>
    </location>
</feature>
<dbReference type="InterPro" id="IPR029044">
    <property type="entry name" value="Nucleotide-diphossugar_trans"/>
</dbReference>
<dbReference type="SMR" id="A0A1I7SM95"/>
<evidence type="ECO:0000313" key="6">
    <source>
        <dbReference type="EMBL" id="CAG9130058.1"/>
    </source>
</evidence>
<keyword evidence="3" id="KW-1133">Transmembrane helix</keyword>
<reference evidence="6" key="2">
    <citation type="submission" date="2020-08" db="EMBL/GenBank/DDBJ databases">
        <authorList>
            <person name="Kikuchi T."/>
        </authorList>
    </citation>
    <scope>NUCLEOTIDE SEQUENCE</scope>
    <source>
        <strain evidence="5">Ka4C1</strain>
    </source>
</reference>
<comment type="similarity">
    <text evidence="1">Belongs to the glycosyltransferase 8 family. Glycogenin subfamily.</text>
</comment>
<keyword evidence="4" id="KW-0732">Signal</keyword>
<evidence type="ECO:0000256" key="4">
    <source>
        <dbReference type="SAM" id="SignalP"/>
    </source>
</evidence>
<evidence type="ECO:0000256" key="3">
    <source>
        <dbReference type="SAM" id="Phobius"/>
    </source>
</evidence>
<gene>
    <name evidence="5" type="ORF">BXYJ_LOCUS14442</name>
</gene>
<dbReference type="GO" id="GO:0008466">
    <property type="term" value="F:glycogenin glucosyltransferase activity"/>
    <property type="evidence" value="ECO:0007669"/>
    <property type="project" value="UniProtKB-EC"/>
</dbReference>
<evidence type="ECO:0000313" key="7">
    <source>
        <dbReference type="Proteomes" id="UP000095284"/>
    </source>
</evidence>
<feature type="transmembrane region" description="Helical" evidence="3">
    <location>
        <begin position="307"/>
        <end position="323"/>
    </location>
</feature>
<feature type="transmembrane region" description="Helical" evidence="3">
    <location>
        <begin position="265"/>
        <end position="286"/>
    </location>
</feature>
<dbReference type="GO" id="GO:0005978">
    <property type="term" value="P:glycogen biosynthetic process"/>
    <property type="evidence" value="ECO:0007669"/>
    <property type="project" value="UniProtKB-ARBA"/>
</dbReference>
<feature type="transmembrane region" description="Helical" evidence="3">
    <location>
        <begin position="335"/>
        <end position="353"/>
    </location>
</feature>
<dbReference type="EC" id="2.4.1.186" evidence="2"/>
<sequence length="410" mass="47401">MHYFLIFVFSLVSAKNAFVSTLTSDSFLLAAKVLGYSIRKYHPGSEYVLVYTEEVSNDTIDVLSHHNITTRLMKRLDGPYAATHKGNKYQYTKIHLWSLIEYEVLFHLDLDTILLDKVDEVFECGNFCASLRHSDMFNAGVFVLVPNMKVYEDMLGKMKTSESYDGGDQGFLNGYFWQVKFSEMLGYNDSKCNHKIRRLPSAYNYDVGMYYLSSKTLVTPKIIHYTLGPIKPWHWIGYPIFDLNGKWNEMRLGMHHQYGEMSSQIYGGFFSLMMSALFVIILHIALGNKRHSFRILKPAKTEIRERFGVLVSIVFVGMAAGVYNTPEDILPQLGWLHYTAYFSLTTSTMSMLYSKYRRCGHYNVMSSFILSSFIFVFHFVSWFLLASVSLPAYRYLVCFNLQKRADGRSH</sequence>
<keyword evidence="3" id="KW-0812">Transmembrane</keyword>
<dbReference type="Proteomes" id="UP000582659">
    <property type="component" value="Unassembled WGS sequence"/>
</dbReference>
<organism evidence="7 9">
    <name type="scientific">Bursaphelenchus xylophilus</name>
    <name type="common">Pinewood nematode worm</name>
    <name type="synonym">Aphelenchoides xylophilus</name>
    <dbReference type="NCBI Taxonomy" id="6326"/>
    <lineage>
        <taxon>Eukaryota</taxon>
        <taxon>Metazoa</taxon>
        <taxon>Ecdysozoa</taxon>
        <taxon>Nematoda</taxon>
        <taxon>Chromadorea</taxon>
        <taxon>Rhabditida</taxon>
        <taxon>Tylenchina</taxon>
        <taxon>Tylenchomorpha</taxon>
        <taxon>Aphelenchoidea</taxon>
        <taxon>Aphelenchoididae</taxon>
        <taxon>Bursaphelenchus</taxon>
    </lineage>
</organism>
<evidence type="ECO:0000313" key="8">
    <source>
        <dbReference type="Proteomes" id="UP000659654"/>
    </source>
</evidence>
<evidence type="ECO:0000256" key="1">
    <source>
        <dbReference type="ARBA" id="ARBA00038162"/>
    </source>
</evidence>
<dbReference type="PANTHER" id="PTHR11183">
    <property type="entry name" value="GLYCOGENIN SUBFAMILY MEMBER"/>
    <property type="match status" value="1"/>
</dbReference>
<dbReference type="InterPro" id="IPR002495">
    <property type="entry name" value="Glyco_trans_8"/>
</dbReference>
<evidence type="ECO:0000313" key="9">
    <source>
        <dbReference type="WBParaSite" id="BXY_1417900.1"/>
    </source>
</evidence>
<dbReference type="Gene3D" id="3.90.550.10">
    <property type="entry name" value="Spore Coat Polysaccharide Biosynthesis Protein SpsA, Chain A"/>
    <property type="match status" value="1"/>
</dbReference>